<keyword evidence="3" id="KW-0186">Copper</keyword>
<evidence type="ECO:0000256" key="2">
    <source>
        <dbReference type="ARBA" id="ARBA00023002"/>
    </source>
</evidence>
<dbReference type="PANTHER" id="PTHR11709">
    <property type="entry name" value="MULTI-COPPER OXIDASE"/>
    <property type="match status" value="1"/>
</dbReference>
<dbReference type="Proteomes" id="UP000642284">
    <property type="component" value="Unassembled WGS sequence"/>
</dbReference>
<dbReference type="PROSITE" id="PS00079">
    <property type="entry name" value="MULTICOPPER_OXIDASE1"/>
    <property type="match status" value="1"/>
</dbReference>
<keyword evidence="1" id="KW-0479">Metal-binding</keyword>
<evidence type="ECO:0000256" key="1">
    <source>
        <dbReference type="ARBA" id="ARBA00022723"/>
    </source>
</evidence>
<gene>
    <name evidence="8" type="ORF">H9Y04_40305</name>
</gene>
<protein>
    <submittedName>
        <fullName evidence="8">Multicopper oxidase family protein</fullName>
    </submittedName>
</protein>
<dbReference type="Pfam" id="PF07732">
    <property type="entry name" value="Cu-oxidase_3"/>
    <property type="match status" value="1"/>
</dbReference>
<dbReference type="SUPFAM" id="SSF49503">
    <property type="entry name" value="Cupredoxins"/>
    <property type="match status" value="3"/>
</dbReference>
<feature type="region of interest" description="Disordered" evidence="4">
    <location>
        <begin position="349"/>
        <end position="368"/>
    </location>
</feature>
<dbReference type="InterPro" id="IPR045087">
    <property type="entry name" value="Cu-oxidase_fam"/>
</dbReference>
<comment type="caution">
    <text evidence="8">The sequence shown here is derived from an EMBL/GenBank/DDBJ whole genome shotgun (WGS) entry which is preliminary data.</text>
</comment>
<feature type="region of interest" description="Disordered" evidence="4">
    <location>
        <begin position="1"/>
        <end position="33"/>
    </location>
</feature>
<dbReference type="InterPro" id="IPR011707">
    <property type="entry name" value="Cu-oxidase-like_N"/>
</dbReference>
<dbReference type="InterPro" id="IPR011706">
    <property type="entry name" value="Cu-oxidase_C"/>
</dbReference>
<accession>A0ABR7STP2</accession>
<sequence length="495" mass="53560">MSTKKTTLHQTRRDLAGTAAVQADGKKRTVKPRGRRRVALAVATVTAATVLSACSTGSSGSAAGAPDAAADLPLPATDAYNITNSPSHKDIDLAIESRSMRVGGKEIKRYVYTDAARPETAALGAGLPIVVDAGDTVRLDVANGTGTATNIHWHGMSVPNEQDGPGLLIEPGTDHTYSFKAEAAGTYWYHSHERPVRDQVDEGMYAPFIVRDPADAEYDLDQILVLDDWVAGGNVGHMEVVGDVDTVNGRTGKDISPLALATGQIAKLRLINASSARTQVMRFPVGVRVTHTDGAPLPEPYTTRSLEIAPGERYDVELAMTDSTDKNLAITNERDAGLRIPITYTASGAKPAASPFTPPPTTSLAPGLNARNPDVEMTLSDDMAGMSGHRWTINGEVFPETGRFDLERGRTYRIRFRNDGMHRMGHPMHLHGAHFRVLDHDGTPEDREIWKDTIDIPYGQYVDVAVTFDKPGAWMVHCHILDHEDGGMMTTVDVR</sequence>
<evidence type="ECO:0000313" key="9">
    <source>
        <dbReference type="Proteomes" id="UP000642284"/>
    </source>
</evidence>
<keyword evidence="2" id="KW-0560">Oxidoreductase</keyword>
<reference evidence="8 9" key="1">
    <citation type="submission" date="2020-08" db="EMBL/GenBank/DDBJ databases">
        <title>Genemic of Streptomyces polyaspartic.</title>
        <authorList>
            <person name="Liu W."/>
        </authorList>
    </citation>
    <scope>NUCLEOTIDE SEQUENCE [LARGE SCALE GENOMIC DNA]</scope>
    <source>
        <strain evidence="8 9">TRM66268-LWL</strain>
    </source>
</reference>
<proteinExistence type="predicted"/>
<keyword evidence="9" id="KW-1185">Reference proteome</keyword>
<dbReference type="InterPro" id="IPR033138">
    <property type="entry name" value="Cu_oxidase_CS"/>
</dbReference>
<feature type="domain" description="Plastocyanin-like" evidence="6">
    <location>
        <begin position="385"/>
        <end position="494"/>
    </location>
</feature>
<dbReference type="Pfam" id="PF00394">
    <property type="entry name" value="Cu-oxidase"/>
    <property type="match status" value="1"/>
</dbReference>
<dbReference type="RefSeq" id="WP_187819209.1">
    <property type="nucleotide sequence ID" value="NZ_JACTVJ010000029.1"/>
</dbReference>
<evidence type="ECO:0000259" key="5">
    <source>
        <dbReference type="Pfam" id="PF00394"/>
    </source>
</evidence>
<evidence type="ECO:0000259" key="6">
    <source>
        <dbReference type="Pfam" id="PF07731"/>
    </source>
</evidence>
<organism evidence="8 9">
    <name type="scientific">Streptomyces polyasparticus</name>
    <dbReference type="NCBI Taxonomy" id="2767826"/>
    <lineage>
        <taxon>Bacteria</taxon>
        <taxon>Bacillati</taxon>
        <taxon>Actinomycetota</taxon>
        <taxon>Actinomycetes</taxon>
        <taxon>Kitasatosporales</taxon>
        <taxon>Streptomycetaceae</taxon>
        <taxon>Streptomyces</taxon>
    </lineage>
</organism>
<dbReference type="PANTHER" id="PTHR11709:SF394">
    <property type="entry name" value="FI03373P-RELATED"/>
    <property type="match status" value="1"/>
</dbReference>
<feature type="domain" description="Plastocyanin-like" evidence="5">
    <location>
        <begin position="242"/>
        <end position="332"/>
    </location>
</feature>
<dbReference type="CDD" id="cd04207">
    <property type="entry name" value="CuRO_3_LCC_like"/>
    <property type="match status" value="1"/>
</dbReference>
<evidence type="ECO:0000256" key="3">
    <source>
        <dbReference type="ARBA" id="ARBA00023008"/>
    </source>
</evidence>
<evidence type="ECO:0000256" key="4">
    <source>
        <dbReference type="SAM" id="MobiDB-lite"/>
    </source>
</evidence>
<dbReference type="InterPro" id="IPR008972">
    <property type="entry name" value="Cupredoxin"/>
</dbReference>
<dbReference type="EMBL" id="JACTVJ010000029">
    <property type="protein sequence ID" value="MBC9718788.1"/>
    <property type="molecule type" value="Genomic_DNA"/>
</dbReference>
<dbReference type="Gene3D" id="2.60.40.420">
    <property type="entry name" value="Cupredoxins - blue copper proteins"/>
    <property type="match status" value="3"/>
</dbReference>
<evidence type="ECO:0000259" key="7">
    <source>
        <dbReference type="Pfam" id="PF07732"/>
    </source>
</evidence>
<dbReference type="InterPro" id="IPR002355">
    <property type="entry name" value="Cu_oxidase_Cu_BS"/>
</dbReference>
<evidence type="ECO:0000313" key="8">
    <source>
        <dbReference type="EMBL" id="MBC9718788.1"/>
    </source>
</evidence>
<dbReference type="PROSITE" id="PS00080">
    <property type="entry name" value="MULTICOPPER_OXIDASE2"/>
    <property type="match status" value="1"/>
</dbReference>
<feature type="domain" description="Plastocyanin-like" evidence="7">
    <location>
        <begin position="128"/>
        <end position="214"/>
    </location>
</feature>
<name>A0ABR7STP2_9ACTN</name>
<dbReference type="Pfam" id="PF07731">
    <property type="entry name" value="Cu-oxidase_2"/>
    <property type="match status" value="1"/>
</dbReference>
<dbReference type="InterPro" id="IPR001117">
    <property type="entry name" value="Cu-oxidase_2nd"/>
</dbReference>